<dbReference type="EMBL" id="CM004475">
    <property type="protein sequence ID" value="OCT78259.1"/>
    <property type="molecule type" value="Genomic_DNA"/>
</dbReference>
<name>A0A974HHJ6_XENLA</name>
<accession>A0A974HHJ6</accession>
<proteinExistence type="predicted"/>
<organism evidence="1 2">
    <name type="scientific">Xenopus laevis</name>
    <name type="common">African clawed frog</name>
    <dbReference type="NCBI Taxonomy" id="8355"/>
    <lineage>
        <taxon>Eukaryota</taxon>
        <taxon>Metazoa</taxon>
        <taxon>Chordata</taxon>
        <taxon>Craniata</taxon>
        <taxon>Vertebrata</taxon>
        <taxon>Euteleostomi</taxon>
        <taxon>Amphibia</taxon>
        <taxon>Batrachia</taxon>
        <taxon>Anura</taxon>
        <taxon>Pipoidea</taxon>
        <taxon>Pipidae</taxon>
        <taxon>Xenopodinae</taxon>
        <taxon>Xenopus</taxon>
        <taxon>Xenopus</taxon>
    </lineage>
</organism>
<evidence type="ECO:0000313" key="1">
    <source>
        <dbReference type="EMBL" id="OCT78259.1"/>
    </source>
</evidence>
<evidence type="ECO:0000313" key="2">
    <source>
        <dbReference type="Proteomes" id="UP000694892"/>
    </source>
</evidence>
<dbReference type="AlphaFoldDB" id="A0A974HHJ6"/>
<sequence length="290" mass="33708">MSMKTTLKAWTTAQKMLRTKGVQSYSPHAPLWRNPGLQHLLSLGIKYIRDLYPKGQLIQLEQLNLVEPLTQNVRFRYRQLHHAALSQFTARGPKVEVTVLETKLQLETMAKPLSNIQYIRSLCSRTSKGFYPVKPNGAWIPTRTDNDWATVLRHLLSAKDKLIQVKFLHRIYMTPERLNLINPDRSKICPRCGLETGNWFHILWSCVEIQGYWTQEGRVFLQTLLYYAIKMIILKWNRPLAPTIEAWKLLVNAALPFYKDALIARGCQDKFIDIWLLWILNPDTNSPAVL</sequence>
<dbReference type="Proteomes" id="UP000694892">
    <property type="component" value="Chromosome 5S"/>
</dbReference>
<protein>
    <submittedName>
        <fullName evidence="1">Uncharacterized protein</fullName>
    </submittedName>
</protein>
<reference evidence="2" key="1">
    <citation type="journal article" date="2016" name="Nature">
        <title>Genome evolution in the allotetraploid frog Xenopus laevis.</title>
        <authorList>
            <person name="Session A.M."/>
            <person name="Uno Y."/>
            <person name="Kwon T."/>
            <person name="Chapman J.A."/>
            <person name="Toyoda A."/>
            <person name="Takahashi S."/>
            <person name="Fukui A."/>
            <person name="Hikosaka A."/>
            <person name="Suzuki A."/>
            <person name="Kondo M."/>
            <person name="van Heeringen S.J."/>
            <person name="Quigley I."/>
            <person name="Heinz S."/>
            <person name="Ogino H."/>
            <person name="Ochi H."/>
            <person name="Hellsten U."/>
            <person name="Lyons J.B."/>
            <person name="Simakov O."/>
            <person name="Putnam N."/>
            <person name="Stites J."/>
            <person name="Kuroki Y."/>
            <person name="Tanaka T."/>
            <person name="Michiue T."/>
            <person name="Watanabe M."/>
            <person name="Bogdanovic O."/>
            <person name="Lister R."/>
            <person name="Georgiou G."/>
            <person name="Paranjpe S.S."/>
            <person name="van Kruijsbergen I."/>
            <person name="Shu S."/>
            <person name="Carlson J."/>
            <person name="Kinoshita T."/>
            <person name="Ohta Y."/>
            <person name="Mawaribuchi S."/>
            <person name="Jenkins J."/>
            <person name="Grimwood J."/>
            <person name="Schmutz J."/>
            <person name="Mitros T."/>
            <person name="Mozaffari S.V."/>
            <person name="Suzuki Y."/>
            <person name="Haramoto Y."/>
            <person name="Yamamoto T.S."/>
            <person name="Takagi C."/>
            <person name="Heald R."/>
            <person name="Miller K."/>
            <person name="Haudenschild C."/>
            <person name="Kitzman J."/>
            <person name="Nakayama T."/>
            <person name="Izutsu Y."/>
            <person name="Robert J."/>
            <person name="Fortriede J."/>
            <person name="Burns K."/>
            <person name="Lotay V."/>
            <person name="Karimi K."/>
            <person name="Yasuoka Y."/>
            <person name="Dichmann D.S."/>
            <person name="Flajnik M.F."/>
            <person name="Houston D.W."/>
            <person name="Shendure J."/>
            <person name="DuPasquier L."/>
            <person name="Vize P.D."/>
            <person name="Zorn A.M."/>
            <person name="Ito M."/>
            <person name="Marcotte E.M."/>
            <person name="Wallingford J.B."/>
            <person name="Ito Y."/>
            <person name="Asashima M."/>
            <person name="Ueno N."/>
            <person name="Matsuda Y."/>
            <person name="Veenstra G.J."/>
            <person name="Fujiyama A."/>
            <person name="Harland R.M."/>
            <person name="Taira M."/>
            <person name="Rokhsar D.S."/>
        </authorList>
    </citation>
    <scope>NUCLEOTIDE SEQUENCE [LARGE SCALE GENOMIC DNA]</scope>
    <source>
        <strain evidence="2">J</strain>
    </source>
</reference>
<gene>
    <name evidence="1" type="ORF">XELAEV_18029369mg</name>
</gene>